<feature type="compositionally biased region" description="Basic residues" evidence="1">
    <location>
        <begin position="154"/>
        <end position="166"/>
    </location>
</feature>
<sequence length="402" mass="43668">MGFSLLSSALAQTAALARGAMRSMTTTGTSSEGTVSASGDKNTTNTNTQNNTQKINTNSHQNNNTSNNNHESDTNTTPTTSRPSAQPIAFPSRRLQQNSTILEEGADDLAVLSSAPPVAPSPLSSFVDRPSKMVALSQRTVRNGARPVSTRSSVRSRSRSRIVSRRRSVGEMTMDEGVGNIVKTGETGETVQTVNDKTAVNETTVSKDPLNHQIVKAINKPINPQHTTTTTQTPTNTQTTPTQNPPIKKTKEQRKAEVAAYVQRKKAADAHAAWLQAWRAASYDPGSGLLTVAVERAKERQSAQRTERIVAKGGWNHGWARVPLPPRDPTPRDDQDGMREEMEGLDMEGLGGNDEDRKRKWGVPRLVLVDAEGGEWGLEDVKEYPEAPTESVEEVVGNSWLV</sequence>
<keyword evidence="2" id="KW-0732">Signal</keyword>
<reference evidence="3" key="2">
    <citation type="submission" date="2023-05" db="EMBL/GenBank/DDBJ databases">
        <authorList>
            <consortium name="Lawrence Berkeley National Laboratory"/>
            <person name="Steindorff A."/>
            <person name="Hensen N."/>
            <person name="Bonometti L."/>
            <person name="Westerberg I."/>
            <person name="Brannstrom I.O."/>
            <person name="Guillou S."/>
            <person name="Cros-Aarteil S."/>
            <person name="Calhoun S."/>
            <person name="Haridas S."/>
            <person name="Kuo A."/>
            <person name="Mondo S."/>
            <person name="Pangilinan J."/>
            <person name="Riley R."/>
            <person name="Labutti K."/>
            <person name="Andreopoulos B."/>
            <person name="Lipzen A."/>
            <person name="Chen C."/>
            <person name="Yanf M."/>
            <person name="Daum C."/>
            <person name="Ng V."/>
            <person name="Clum A."/>
            <person name="Ohm R."/>
            <person name="Martin F."/>
            <person name="Silar P."/>
            <person name="Natvig D."/>
            <person name="Lalanne C."/>
            <person name="Gautier V."/>
            <person name="Ament-Velasquez S.L."/>
            <person name="Kruys A."/>
            <person name="Hutchinson M.I."/>
            <person name="Powell A.J."/>
            <person name="Barry K."/>
            <person name="Miller A.N."/>
            <person name="Grigoriev I.V."/>
            <person name="Debuchy R."/>
            <person name="Gladieux P."/>
            <person name="Thoren M.H."/>
            <person name="Johannesson H."/>
        </authorList>
    </citation>
    <scope>NUCLEOTIDE SEQUENCE</scope>
    <source>
        <strain evidence="3">CBS 141.50</strain>
    </source>
</reference>
<evidence type="ECO:0000256" key="1">
    <source>
        <dbReference type="SAM" id="MobiDB-lite"/>
    </source>
</evidence>
<evidence type="ECO:0000313" key="4">
    <source>
        <dbReference type="Proteomes" id="UP001302676"/>
    </source>
</evidence>
<feature type="compositionally biased region" description="Low complexity" evidence="1">
    <location>
        <begin position="223"/>
        <end position="247"/>
    </location>
</feature>
<accession>A0AAN6UVA4</accession>
<comment type="caution">
    <text evidence="3">The sequence shown here is derived from an EMBL/GenBank/DDBJ whole genome shotgun (WGS) entry which is preliminary data.</text>
</comment>
<feature type="region of interest" description="Disordered" evidence="1">
    <location>
        <begin position="317"/>
        <end position="338"/>
    </location>
</feature>
<protein>
    <submittedName>
        <fullName evidence="3">Uncharacterized protein</fullName>
    </submittedName>
</protein>
<organism evidence="3 4">
    <name type="scientific">Dichotomopilus funicola</name>
    <dbReference type="NCBI Taxonomy" id="1934379"/>
    <lineage>
        <taxon>Eukaryota</taxon>
        <taxon>Fungi</taxon>
        <taxon>Dikarya</taxon>
        <taxon>Ascomycota</taxon>
        <taxon>Pezizomycotina</taxon>
        <taxon>Sordariomycetes</taxon>
        <taxon>Sordariomycetidae</taxon>
        <taxon>Sordariales</taxon>
        <taxon>Chaetomiaceae</taxon>
        <taxon>Dichotomopilus</taxon>
    </lineage>
</organism>
<name>A0AAN6UVA4_9PEZI</name>
<gene>
    <name evidence="3" type="ORF">C8A04DRAFT_33301</name>
</gene>
<feature type="compositionally biased region" description="Low complexity" evidence="1">
    <location>
        <begin position="22"/>
        <end position="77"/>
    </location>
</feature>
<proteinExistence type="predicted"/>
<feature type="chain" id="PRO_5042896883" evidence="2">
    <location>
        <begin position="20"/>
        <end position="402"/>
    </location>
</feature>
<feature type="region of interest" description="Disordered" evidence="1">
    <location>
        <begin position="141"/>
        <end position="166"/>
    </location>
</feature>
<dbReference type="EMBL" id="MU853677">
    <property type="protein sequence ID" value="KAK4139230.1"/>
    <property type="molecule type" value="Genomic_DNA"/>
</dbReference>
<feature type="signal peptide" evidence="2">
    <location>
        <begin position="1"/>
        <end position="19"/>
    </location>
</feature>
<dbReference type="GeneID" id="87819027"/>
<dbReference type="RefSeq" id="XP_062632601.1">
    <property type="nucleotide sequence ID" value="XM_062782414.1"/>
</dbReference>
<feature type="region of interest" description="Disordered" evidence="1">
    <location>
        <begin position="22"/>
        <end position="91"/>
    </location>
</feature>
<feature type="region of interest" description="Disordered" evidence="1">
    <location>
        <begin position="223"/>
        <end position="252"/>
    </location>
</feature>
<dbReference type="Proteomes" id="UP001302676">
    <property type="component" value="Unassembled WGS sequence"/>
</dbReference>
<keyword evidence="4" id="KW-1185">Reference proteome</keyword>
<dbReference type="AlphaFoldDB" id="A0AAN6UVA4"/>
<evidence type="ECO:0000256" key="2">
    <source>
        <dbReference type="SAM" id="SignalP"/>
    </source>
</evidence>
<feature type="compositionally biased region" description="Basic and acidic residues" evidence="1">
    <location>
        <begin position="329"/>
        <end position="338"/>
    </location>
</feature>
<reference evidence="3" key="1">
    <citation type="journal article" date="2023" name="Mol. Phylogenet. Evol.">
        <title>Genome-scale phylogeny and comparative genomics of the fungal order Sordariales.</title>
        <authorList>
            <person name="Hensen N."/>
            <person name="Bonometti L."/>
            <person name="Westerberg I."/>
            <person name="Brannstrom I.O."/>
            <person name="Guillou S."/>
            <person name="Cros-Aarteil S."/>
            <person name="Calhoun S."/>
            <person name="Haridas S."/>
            <person name="Kuo A."/>
            <person name="Mondo S."/>
            <person name="Pangilinan J."/>
            <person name="Riley R."/>
            <person name="LaButti K."/>
            <person name="Andreopoulos B."/>
            <person name="Lipzen A."/>
            <person name="Chen C."/>
            <person name="Yan M."/>
            <person name="Daum C."/>
            <person name="Ng V."/>
            <person name="Clum A."/>
            <person name="Steindorff A."/>
            <person name="Ohm R.A."/>
            <person name="Martin F."/>
            <person name="Silar P."/>
            <person name="Natvig D.O."/>
            <person name="Lalanne C."/>
            <person name="Gautier V."/>
            <person name="Ament-Velasquez S.L."/>
            <person name="Kruys A."/>
            <person name="Hutchinson M.I."/>
            <person name="Powell A.J."/>
            <person name="Barry K."/>
            <person name="Miller A.N."/>
            <person name="Grigoriev I.V."/>
            <person name="Debuchy R."/>
            <person name="Gladieux P."/>
            <person name="Hiltunen Thoren M."/>
            <person name="Johannesson H."/>
        </authorList>
    </citation>
    <scope>NUCLEOTIDE SEQUENCE</scope>
    <source>
        <strain evidence="3">CBS 141.50</strain>
    </source>
</reference>
<evidence type="ECO:0000313" key="3">
    <source>
        <dbReference type="EMBL" id="KAK4139230.1"/>
    </source>
</evidence>